<sequence>MNRIRAIAFAVAQINLAIMFFALVNGILFFVYYYTVNDAIGFSTSIKYLLSVSSLLFLWLFTAFINRKYVLGSQVDLMIATALVWLTVPLSSVVIYLLTLKLDIMDAFFESVSGFTGTGLTILSNLDAIPYVILMWRAITQWLGELGTVVIAGVVLPYVHASLVRMYSVERGPKLVSTIRRSIQDLFAIYAIYTLLGILILFLSGMEPLDAVIHSMTAIATGGMSSKDQSIGYWYFRGAQVVLLTSAIIMILGAHNFRDLYLLSKMRFREFISAPEVRGLFAILLVMLIPATALAKLFALDIGIVIYHLISGYTTTGFQVEALNTYPDALKVLIVLAMAIGGATFSTAGGIKIRRIAIAVKSVAWDIQRIVMPRNIVITKRLGREMLNEDAITSAMAYIVLYIMALLLLSTVLHLVLVANNFTYYSFLDSLFETTSALSCVGLSVGITSASLPLAAKLILIIAMYFGRLEFLPLYLTIGSYYIKKKLPG</sequence>
<feature type="transmembrane region" description="Helical" evidence="9">
    <location>
        <begin position="146"/>
        <end position="167"/>
    </location>
</feature>
<evidence type="ECO:0000256" key="2">
    <source>
        <dbReference type="ARBA" id="ARBA00009137"/>
    </source>
</evidence>
<dbReference type="GO" id="GO:0005886">
    <property type="term" value="C:plasma membrane"/>
    <property type="evidence" value="ECO:0007669"/>
    <property type="project" value="UniProtKB-SubCell"/>
</dbReference>
<keyword evidence="5 9" id="KW-0812">Transmembrane</keyword>
<evidence type="ECO:0000256" key="8">
    <source>
        <dbReference type="ARBA" id="ARBA00023136"/>
    </source>
</evidence>
<feature type="transmembrane region" description="Helical" evidence="9">
    <location>
        <begin position="277"/>
        <end position="310"/>
    </location>
</feature>
<protein>
    <submittedName>
        <fullName evidence="10">TrkH family potassium uptake protein</fullName>
    </submittedName>
</protein>
<dbReference type="PANTHER" id="PTHR32024:SF2">
    <property type="entry name" value="TRK SYSTEM POTASSIUM UPTAKE PROTEIN TRKG-RELATED"/>
    <property type="match status" value="1"/>
</dbReference>
<dbReference type="GO" id="GO:0008324">
    <property type="term" value="F:monoatomic cation transmembrane transporter activity"/>
    <property type="evidence" value="ECO:0007669"/>
    <property type="project" value="InterPro"/>
</dbReference>
<comment type="subcellular location">
    <subcellularLocation>
        <location evidence="1">Cell membrane</location>
        <topology evidence="1">Multi-pass membrane protein</topology>
    </subcellularLocation>
</comment>
<dbReference type="GO" id="GO:0030001">
    <property type="term" value="P:metal ion transport"/>
    <property type="evidence" value="ECO:0007669"/>
    <property type="project" value="UniProtKB-ARBA"/>
</dbReference>
<feature type="transmembrane region" description="Helical" evidence="9">
    <location>
        <begin position="187"/>
        <end position="206"/>
    </location>
</feature>
<dbReference type="InterPro" id="IPR003445">
    <property type="entry name" value="Cat_transpt"/>
</dbReference>
<evidence type="ECO:0000256" key="5">
    <source>
        <dbReference type="ARBA" id="ARBA00022692"/>
    </source>
</evidence>
<proteinExistence type="inferred from homology"/>
<feature type="transmembrane region" description="Helical" evidence="9">
    <location>
        <begin position="112"/>
        <end position="134"/>
    </location>
</feature>
<reference evidence="10" key="1">
    <citation type="journal article" date="2020" name="mSystems">
        <title>Genome- and Community-Level Interaction Insights into Carbon Utilization and Element Cycling Functions of Hydrothermarchaeota in Hydrothermal Sediment.</title>
        <authorList>
            <person name="Zhou Z."/>
            <person name="Liu Y."/>
            <person name="Xu W."/>
            <person name="Pan J."/>
            <person name="Luo Z.H."/>
            <person name="Li M."/>
        </authorList>
    </citation>
    <scope>NUCLEOTIDE SEQUENCE [LARGE SCALE GENOMIC DNA]</scope>
    <source>
        <strain evidence="10">SpSt-732</strain>
    </source>
</reference>
<keyword evidence="4" id="KW-1003">Cell membrane</keyword>
<keyword evidence="8 9" id="KW-0472">Membrane</keyword>
<evidence type="ECO:0000256" key="9">
    <source>
        <dbReference type="SAM" id="Phobius"/>
    </source>
</evidence>
<evidence type="ECO:0000256" key="7">
    <source>
        <dbReference type="ARBA" id="ARBA00023065"/>
    </source>
</evidence>
<gene>
    <name evidence="10" type="ORF">ENV14_01345</name>
</gene>
<accession>A0A7C4BB70</accession>
<feature type="transmembrane region" description="Helical" evidence="9">
    <location>
        <begin position="330"/>
        <end position="351"/>
    </location>
</feature>
<feature type="transmembrane region" description="Helical" evidence="9">
    <location>
        <begin position="46"/>
        <end position="65"/>
    </location>
</feature>
<evidence type="ECO:0000256" key="1">
    <source>
        <dbReference type="ARBA" id="ARBA00004651"/>
    </source>
</evidence>
<keyword evidence="6 9" id="KW-1133">Transmembrane helix</keyword>
<organism evidence="10">
    <name type="scientific">Ignisphaera aggregans</name>
    <dbReference type="NCBI Taxonomy" id="334771"/>
    <lineage>
        <taxon>Archaea</taxon>
        <taxon>Thermoproteota</taxon>
        <taxon>Thermoprotei</taxon>
        <taxon>Desulfurococcales</taxon>
        <taxon>Desulfurococcaceae</taxon>
        <taxon>Ignisphaera</taxon>
    </lineage>
</organism>
<evidence type="ECO:0000256" key="6">
    <source>
        <dbReference type="ARBA" id="ARBA00022989"/>
    </source>
</evidence>
<keyword evidence="3" id="KW-0813">Transport</keyword>
<dbReference type="EMBL" id="DTFF01000012">
    <property type="protein sequence ID" value="HGI87034.1"/>
    <property type="molecule type" value="Genomic_DNA"/>
</dbReference>
<keyword evidence="7" id="KW-0406">Ion transport</keyword>
<feature type="transmembrane region" description="Helical" evidence="9">
    <location>
        <begin position="6"/>
        <end position="34"/>
    </location>
</feature>
<comment type="caution">
    <text evidence="10">The sequence shown here is derived from an EMBL/GenBank/DDBJ whole genome shotgun (WGS) entry which is preliminary data.</text>
</comment>
<feature type="transmembrane region" description="Helical" evidence="9">
    <location>
        <begin position="391"/>
        <end position="416"/>
    </location>
</feature>
<evidence type="ECO:0000256" key="3">
    <source>
        <dbReference type="ARBA" id="ARBA00022448"/>
    </source>
</evidence>
<name>A0A7C4BB70_9CREN</name>
<feature type="transmembrane region" description="Helical" evidence="9">
    <location>
        <begin position="77"/>
        <end position="100"/>
    </location>
</feature>
<evidence type="ECO:0000313" key="10">
    <source>
        <dbReference type="EMBL" id="HGI87034.1"/>
    </source>
</evidence>
<evidence type="ECO:0000256" key="4">
    <source>
        <dbReference type="ARBA" id="ARBA00022475"/>
    </source>
</evidence>
<dbReference type="Pfam" id="PF02386">
    <property type="entry name" value="TrkH"/>
    <property type="match status" value="2"/>
</dbReference>
<feature type="transmembrane region" description="Helical" evidence="9">
    <location>
        <begin position="234"/>
        <end position="257"/>
    </location>
</feature>
<dbReference type="PANTHER" id="PTHR32024">
    <property type="entry name" value="TRK SYSTEM POTASSIUM UPTAKE PROTEIN TRKG-RELATED"/>
    <property type="match status" value="1"/>
</dbReference>
<dbReference type="AlphaFoldDB" id="A0A7C4BB70"/>
<comment type="similarity">
    <text evidence="2">Belongs to the TrkH potassium transport family.</text>
</comment>